<evidence type="ECO:0000259" key="1">
    <source>
        <dbReference type="Pfam" id="PF07727"/>
    </source>
</evidence>
<protein>
    <recommendedName>
        <fullName evidence="1">Reverse transcriptase Ty1/copia-type domain-containing protein</fullName>
    </recommendedName>
</protein>
<proteinExistence type="predicted"/>
<reference evidence="2 3" key="1">
    <citation type="submission" date="2024-04" db="EMBL/GenBank/DDBJ databases">
        <authorList>
            <person name="Fracassetti M."/>
        </authorList>
    </citation>
    <scope>NUCLEOTIDE SEQUENCE [LARGE SCALE GENOMIC DNA]</scope>
</reference>
<dbReference type="Pfam" id="PF07727">
    <property type="entry name" value="RVT_2"/>
    <property type="match status" value="1"/>
</dbReference>
<accession>A0AAV2FXI5</accession>
<organism evidence="2 3">
    <name type="scientific">Linum trigynum</name>
    <dbReference type="NCBI Taxonomy" id="586398"/>
    <lineage>
        <taxon>Eukaryota</taxon>
        <taxon>Viridiplantae</taxon>
        <taxon>Streptophyta</taxon>
        <taxon>Embryophyta</taxon>
        <taxon>Tracheophyta</taxon>
        <taxon>Spermatophyta</taxon>
        <taxon>Magnoliopsida</taxon>
        <taxon>eudicotyledons</taxon>
        <taxon>Gunneridae</taxon>
        <taxon>Pentapetalae</taxon>
        <taxon>rosids</taxon>
        <taxon>fabids</taxon>
        <taxon>Malpighiales</taxon>
        <taxon>Linaceae</taxon>
        <taxon>Linum</taxon>
    </lineage>
</organism>
<dbReference type="Proteomes" id="UP001497516">
    <property type="component" value="Chromosome 7"/>
</dbReference>
<dbReference type="AlphaFoldDB" id="A0AAV2FXI5"/>
<feature type="domain" description="Reverse transcriptase Ty1/copia-type" evidence="1">
    <location>
        <begin position="40"/>
        <end position="131"/>
    </location>
</feature>
<dbReference type="InterPro" id="IPR013103">
    <property type="entry name" value="RVT_2"/>
</dbReference>
<gene>
    <name evidence="2" type="ORF">LTRI10_LOCUS43026</name>
</gene>
<sequence length="132" mass="14741">MDDEKDALEHWTVSLSILLLGTSGSIPLNFWPTVPLNAIGRLVAQGFKHAFDIDYDETFAPVAKMHTVWSLLAVASLKGWPLLQLDVKNAFLHGVLEETIYMERPQGYTKGDPSQVCRLRCSLYGLKQAPRA</sequence>
<evidence type="ECO:0000313" key="3">
    <source>
        <dbReference type="Proteomes" id="UP001497516"/>
    </source>
</evidence>
<dbReference type="EMBL" id="OZ034820">
    <property type="protein sequence ID" value="CAL1403065.1"/>
    <property type="molecule type" value="Genomic_DNA"/>
</dbReference>
<dbReference type="InterPro" id="IPR043502">
    <property type="entry name" value="DNA/RNA_pol_sf"/>
</dbReference>
<name>A0AAV2FXI5_9ROSI</name>
<keyword evidence="3" id="KW-1185">Reference proteome</keyword>
<dbReference type="SUPFAM" id="SSF56672">
    <property type="entry name" value="DNA/RNA polymerases"/>
    <property type="match status" value="1"/>
</dbReference>
<evidence type="ECO:0000313" key="2">
    <source>
        <dbReference type="EMBL" id="CAL1403065.1"/>
    </source>
</evidence>